<sequence>MSRAAASLPRRRLLTAALAWPALRCGAQPMLEIRHGIDLRPGAPAIFRYELEVLRLLLDKTAAEFGPYRLMEQPPMSQARSFRQLATGDLDLAVALTSREHEALAEPLRVCLHRGLLGVRLPIALKRRSAELSALPDLAALRRERIAQVSGWPDLAVLQANGLQVQSLPRLELFPEALRRGRADLFALGVTEAQAIVEPLPDCRVLDDWLIAYPAASHFFVGRHRPELLGRLHAGWELVLADGSFAALFERVLGPAVARARLAERRWIVLANPDLPAQTPLHEARLWHPLLKGRLLPVAAP</sequence>
<keyword evidence="2" id="KW-1185">Reference proteome</keyword>
<protein>
    <recommendedName>
        <fullName evidence="3">Solute-binding protein family 3/N-terminal domain-containing protein</fullName>
    </recommendedName>
</protein>
<organism evidence="1 2">
    <name type="scientific">Roseateles aquae</name>
    <dbReference type="NCBI Taxonomy" id="3077235"/>
    <lineage>
        <taxon>Bacteria</taxon>
        <taxon>Pseudomonadati</taxon>
        <taxon>Pseudomonadota</taxon>
        <taxon>Betaproteobacteria</taxon>
        <taxon>Burkholderiales</taxon>
        <taxon>Sphaerotilaceae</taxon>
        <taxon>Roseateles</taxon>
    </lineage>
</organism>
<comment type="caution">
    <text evidence="1">The sequence shown here is derived from an EMBL/GenBank/DDBJ whole genome shotgun (WGS) entry which is preliminary data.</text>
</comment>
<evidence type="ECO:0008006" key="3">
    <source>
        <dbReference type="Google" id="ProtNLM"/>
    </source>
</evidence>
<accession>A0ABU3PHC0</accession>
<dbReference type="Proteomes" id="UP001246372">
    <property type="component" value="Unassembled WGS sequence"/>
</dbReference>
<proteinExistence type="predicted"/>
<name>A0ABU3PHC0_9BURK</name>
<dbReference type="EMBL" id="JAVXZY010000011">
    <property type="protein sequence ID" value="MDT9001820.1"/>
    <property type="molecule type" value="Genomic_DNA"/>
</dbReference>
<dbReference type="SUPFAM" id="SSF53850">
    <property type="entry name" value="Periplasmic binding protein-like II"/>
    <property type="match status" value="1"/>
</dbReference>
<reference evidence="1" key="1">
    <citation type="submission" date="2023-09" db="EMBL/GenBank/DDBJ databases">
        <title>Paucibacter sp. APW11 Genome sequencing and assembly.</title>
        <authorList>
            <person name="Kim I."/>
        </authorList>
    </citation>
    <scope>NUCLEOTIDE SEQUENCE</scope>
    <source>
        <strain evidence="1">APW11</strain>
    </source>
</reference>
<evidence type="ECO:0000313" key="2">
    <source>
        <dbReference type="Proteomes" id="UP001246372"/>
    </source>
</evidence>
<dbReference type="RefSeq" id="WP_315652703.1">
    <property type="nucleotide sequence ID" value="NZ_JAVXZY010000011.1"/>
</dbReference>
<gene>
    <name evidence="1" type="ORF">RQP53_21265</name>
</gene>
<evidence type="ECO:0000313" key="1">
    <source>
        <dbReference type="EMBL" id="MDT9001820.1"/>
    </source>
</evidence>